<feature type="non-terminal residue" evidence="1">
    <location>
        <position position="1"/>
    </location>
</feature>
<dbReference type="Proteomes" id="UP001497623">
    <property type="component" value="Unassembled WGS sequence"/>
</dbReference>
<dbReference type="AlphaFoldDB" id="A0AAV2SKI8"/>
<organism evidence="1 2">
    <name type="scientific">Meganyctiphanes norvegica</name>
    <name type="common">Northern krill</name>
    <name type="synonym">Thysanopoda norvegica</name>
    <dbReference type="NCBI Taxonomy" id="48144"/>
    <lineage>
        <taxon>Eukaryota</taxon>
        <taxon>Metazoa</taxon>
        <taxon>Ecdysozoa</taxon>
        <taxon>Arthropoda</taxon>
        <taxon>Crustacea</taxon>
        <taxon>Multicrustacea</taxon>
        <taxon>Malacostraca</taxon>
        <taxon>Eumalacostraca</taxon>
        <taxon>Eucarida</taxon>
        <taxon>Euphausiacea</taxon>
        <taxon>Euphausiidae</taxon>
        <taxon>Meganyctiphanes</taxon>
    </lineage>
</organism>
<dbReference type="EMBL" id="CAXKWB010079715">
    <property type="protein sequence ID" value="CAL4203935.1"/>
    <property type="molecule type" value="Genomic_DNA"/>
</dbReference>
<reference evidence="1 2" key="1">
    <citation type="submission" date="2024-05" db="EMBL/GenBank/DDBJ databases">
        <authorList>
            <person name="Wallberg A."/>
        </authorList>
    </citation>
    <scope>NUCLEOTIDE SEQUENCE [LARGE SCALE GENOMIC DNA]</scope>
</reference>
<proteinExistence type="predicted"/>
<keyword evidence="2" id="KW-1185">Reference proteome</keyword>
<feature type="non-terminal residue" evidence="1">
    <location>
        <position position="109"/>
    </location>
</feature>
<sequence length="109" mass="12916">NLYTNHTISSSLFYENSTLEKESTEQVPHRLGRFMTSHAEKVASSFKNPWPLQIQWVMQPPDPCASHTPFIISIVSTAIQNRERRNRIRRNWGNIDLYNFTQIRFDFFI</sequence>
<gene>
    <name evidence="1" type="ORF">MNOR_LOCUS37823</name>
</gene>
<protein>
    <recommendedName>
        <fullName evidence="3">Hexosyltransferase</fullName>
    </recommendedName>
</protein>
<evidence type="ECO:0000313" key="1">
    <source>
        <dbReference type="EMBL" id="CAL4203935.1"/>
    </source>
</evidence>
<comment type="caution">
    <text evidence="1">The sequence shown here is derived from an EMBL/GenBank/DDBJ whole genome shotgun (WGS) entry which is preliminary data.</text>
</comment>
<name>A0AAV2SKI8_MEGNR</name>
<accession>A0AAV2SKI8</accession>
<evidence type="ECO:0008006" key="3">
    <source>
        <dbReference type="Google" id="ProtNLM"/>
    </source>
</evidence>
<evidence type="ECO:0000313" key="2">
    <source>
        <dbReference type="Proteomes" id="UP001497623"/>
    </source>
</evidence>